<keyword evidence="2" id="KW-0812">Transmembrane</keyword>
<feature type="region of interest" description="Disordered" evidence="1">
    <location>
        <begin position="817"/>
        <end position="851"/>
    </location>
</feature>
<proteinExistence type="predicted"/>
<evidence type="ECO:0000256" key="2">
    <source>
        <dbReference type="SAM" id="Phobius"/>
    </source>
</evidence>
<dbReference type="Proteomes" id="UP001219355">
    <property type="component" value="Chromosome 1"/>
</dbReference>
<evidence type="ECO:0008006" key="6">
    <source>
        <dbReference type="Google" id="ProtNLM"/>
    </source>
</evidence>
<evidence type="ECO:0000313" key="4">
    <source>
        <dbReference type="EMBL" id="WEW55422.1"/>
    </source>
</evidence>
<feature type="compositionally biased region" description="Polar residues" evidence="1">
    <location>
        <begin position="728"/>
        <end position="740"/>
    </location>
</feature>
<feature type="compositionally biased region" description="Polar residues" evidence="1">
    <location>
        <begin position="665"/>
        <end position="674"/>
    </location>
</feature>
<dbReference type="Gene3D" id="2.120.10.80">
    <property type="entry name" value="Kelch-type beta propeller"/>
    <property type="match status" value="1"/>
</dbReference>
<feature type="region of interest" description="Disordered" evidence="1">
    <location>
        <begin position="615"/>
        <end position="743"/>
    </location>
</feature>
<keyword evidence="2" id="KW-1133">Transmembrane helix</keyword>
<feature type="region of interest" description="Disordered" evidence="1">
    <location>
        <begin position="958"/>
        <end position="996"/>
    </location>
</feature>
<feature type="compositionally biased region" description="Basic and acidic residues" evidence="1">
    <location>
        <begin position="987"/>
        <end position="996"/>
    </location>
</feature>
<evidence type="ECO:0000256" key="1">
    <source>
        <dbReference type="SAM" id="MobiDB-lite"/>
    </source>
</evidence>
<feature type="compositionally biased region" description="Low complexity" evidence="1">
    <location>
        <begin position="683"/>
        <end position="704"/>
    </location>
</feature>
<dbReference type="AlphaFoldDB" id="A0AAF0IG23"/>
<name>A0AAF0IG23_9EURO</name>
<keyword evidence="5" id="KW-1185">Reference proteome</keyword>
<evidence type="ECO:0000313" key="5">
    <source>
        <dbReference type="Proteomes" id="UP001219355"/>
    </source>
</evidence>
<feature type="chain" id="PRO_5041926007" description="Galactose oxidase" evidence="3">
    <location>
        <begin position="21"/>
        <end position="996"/>
    </location>
</feature>
<dbReference type="InterPro" id="IPR011043">
    <property type="entry name" value="Gal_Oxase/kelch_b-propeller"/>
</dbReference>
<reference evidence="4" key="1">
    <citation type="submission" date="2023-03" db="EMBL/GenBank/DDBJ databases">
        <title>Emydomyces testavorans Genome Sequence.</title>
        <authorList>
            <person name="Hoyer L."/>
        </authorList>
    </citation>
    <scope>NUCLEOTIDE SEQUENCE</scope>
    <source>
        <strain evidence="4">16-2883</strain>
    </source>
</reference>
<feature type="compositionally biased region" description="Acidic residues" evidence="1">
    <location>
        <begin position="962"/>
        <end position="973"/>
    </location>
</feature>
<dbReference type="EMBL" id="CP120627">
    <property type="protein sequence ID" value="WEW55422.1"/>
    <property type="molecule type" value="Genomic_DNA"/>
</dbReference>
<evidence type="ECO:0000256" key="3">
    <source>
        <dbReference type="SAM" id="SignalP"/>
    </source>
</evidence>
<feature type="compositionally biased region" description="Polar residues" evidence="1">
    <location>
        <begin position="837"/>
        <end position="851"/>
    </location>
</feature>
<feature type="compositionally biased region" description="Polar residues" evidence="1">
    <location>
        <begin position="789"/>
        <end position="799"/>
    </location>
</feature>
<organism evidence="4 5">
    <name type="scientific">Emydomyces testavorans</name>
    <dbReference type="NCBI Taxonomy" id="2070801"/>
    <lineage>
        <taxon>Eukaryota</taxon>
        <taxon>Fungi</taxon>
        <taxon>Dikarya</taxon>
        <taxon>Ascomycota</taxon>
        <taxon>Pezizomycotina</taxon>
        <taxon>Eurotiomycetes</taxon>
        <taxon>Eurotiomycetidae</taxon>
        <taxon>Onygenales</taxon>
        <taxon>Nannizziopsiaceae</taxon>
        <taxon>Emydomyces</taxon>
    </lineage>
</organism>
<feature type="transmembrane region" description="Helical" evidence="2">
    <location>
        <begin position="446"/>
        <end position="469"/>
    </location>
</feature>
<feature type="region of interest" description="Disordered" evidence="1">
    <location>
        <begin position="767"/>
        <end position="799"/>
    </location>
</feature>
<dbReference type="SUPFAM" id="SSF50965">
    <property type="entry name" value="Galactose oxidase, central domain"/>
    <property type="match status" value="1"/>
</dbReference>
<keyword evidence="3" id="KW-0732">Signal</keyword>
<feature type="signal peptide" evidence="3">
    <location>
        <begin position="1"/>
        <end position="20"/>
    </location>
</feature>
<dbReference type="InterPro" id="IPR015915">
    <property type="entry name" value="Kelch-typ_b-propeller"/>
</dbReference>
<gene>
    <name evidence="4" type="ORF">PRK78_000853</name>
</gene>
<protein>
    <recommendedName>
        <fullName evidence="6">Galactose oxidase</fullName>
    </recommendedName>
</protein>
<feature type="region of interest" description="Disordered" evidence="1">
    <location>
        <begin position="907"/>
        <end position="929"/>
    </location>
</feature>
<sequence>MVKALFAGALVQFFARLTQGSATNLPYNPSYLWAPTSSNVSLAYVLAPKSPGSNELRLQGLDISNPFDDSSPRFVDLTDETYFLSERGVKSIVPLPDTEGFPGVYVGDCRSRLGEVWRFVPGSKVLGGSGTWLRSLLKHGDGDDEIGLRGPNYLAGAIAFPDPQRKPLSDFYVFGGMCPQSEVDGNHWLSTANYSRTMISLRPMKSPDYASYEPSTLSIRSPPVAEAGFSMTPLLAAHSNSSSGRQLRQQSFALIGGHTQSAFINMSQIALFSLPESSWSYVSIKMPDSLSHADVKRKGAQGIEPRSGHTAVLAPDGDKVIVLGGWVGDITAPAQPQLAILHLGEDYGGSGEWAWTIPRASDNGLPYSNGIFGHGAAMLPGGIMAVVGGYDISRSSKRSLLKPRDKSQIYLFNVTSESWITSYTPPIKPDTTGVSSGLLSSPGQKAGLGVGLGVGVSAAIVGILFLFCARTRHKRAYRKTREQELRKLALGAERPHMSVDEMPAGLYQPMIQVSPRQATFNAPHNGPVTSTGYRSGWIDNASSIGERAGLLVETQSPTRELRKGMHSRTYQPAIYSEDGRRTPTFCNIHPIDEGEEYEENQPNDARQSGLEWTKRDSNGSIMSDPFKDPPSPVKACAWPSIIPSRNGDGTRMEWRQSIGPKEPMSANNNGQRTQSPDKTDRTLSNLSESSKSSMSTSSYKTVSMGHQAVTQVPTFRPRQTPPSPDTLYETTRNPSLQSQGRELPPQHLLNDGLAFTPQRSERIYIGGNQGQSETGSLLGGVPSSLLPSETNDPPSQNKSKALEWVGSVRRALSLVKKPENARTDSSCSDRAPRMERSMSSSPTKSFDTIQENVPTNSDASVKLPRRAVSTSSSVLRRKKGAKDWDVNRCSAEQSTLLRRESYVGKSFCDDRTGSGRGTDSPDLLNNHDDDEDWDVEAAAEGRVVQVTFTVPKEKLRVVNAGAEDELDDDDDDNDLKGRHSVRNTSLDTKDDSASHD</sequence>
<keyword evidence="2" id="KW-0472">Membrane</keyword>
<feature type="compositionally biased region" description="Low complexity" evidence="1">
    <location>
        <begin position="775"/>
        <end position="788"/>
    </location>
</feature>
<accession>A0AAF0IG23</accession>